<keyword evidence="2" id="KW-0812">Transmembrane</keyword>
<protein>
    <submittedName>
        <fullName evidence="4">PQQ-binding-like beta-propeller repeat protein</fullName>
    </submittedName>
</protein>
<accession>A0ABX8QTJ5</accession>
<name>A0ABX8QTJ5_9ACTN</name>
<dbReference type="EMBL" id="CP059572">
    <property type="protein sequence ID" value="QXJ22050.1"/>
    <property type="molecule type" value="Genomic_DNA"/>
</dbReference>
<dbReference type="Gene3D" id="2.130.10.10">
    <property type="entry name" value="YVTN repeat-like/Quinoprotein amine dehydrogenase"/>
    <property type="match status" value="2"/>
</dbReference>
<feature type="compositionally biased region" description="Low complexity" evidence="1">
    <location>
        <begin position="532"/>
        <end position="541"/>
    </location>
</feature>
<evidence type="ECO:0000313" key="5">
    <source>
        <dbReference type="Proteomes" id="UP001049518"/>
    </source>
</evidence>
<feature type="region of interest" description="Disordered" evidence="1">
    <location>
        <begin position="500"/>
        <end position="562"/>
    </location>
</feature>
<feature type="domain" description="Pyrrolo-quinoline quinone repeat" evidence="3">
    <location>
        <begin position="249"/>
        <end position="357"/>
    </location>
</feature>
<dbReference type="SUPFAM" id="SSF50998">
    <property type="entry name" value="Quinoprotein alcohol dehydrogenase-like"/>
    <property type="match status" value="1"/>
</dbReference>
<sequence>MVGSGQGPGGRSGPAGRVRVVLGLVSGAVAVVLCTVLTDRFVLHAEWWQVRHTVTADPVAPQSEIGPPPGPLTASWERATAMHHGPVAGYDSVAYDVAQGQVVAASGRGLEVRDARTGAGRWSYRRSGWTLLGWASTRSRLIAYFERDGHRGERMLAGFDALSGGLLWRRDGDRPAAASRTTLRFPAGSGVVLTTDEERRTLTGRSVATGSRLWERRLPGGCRLFEGAAHPADALEALAALALDCPGRSRLLAVDPATGRVRWNRLLGSAESPEVSMLDGVVLVSDGTALRAFGRDGAQIGAWEGDTVCGDESCPGVLAGGRLVVVFHPEGERDGATRMEAVDVASGRVEWGRDVPAYAALARAGNRIYALRPRLAEPLLPAGVDIVDAGSGAATTAPAPFAVDPDLPGVRPWMAAAGGLLYVAYAEAPPRPEGRARLVALRGGAAGTGPAGLGGVPEGDWPDACDLLKGPDLAAARLDSYVVTPGRTSVGAVRLPHAVSCTYEPPKPKPPGGRGGGRGSDTPDADEPEDNATGSPSSASGAPGGRSGTPSPRGSGAEQEPVVRGLTVSVRWVAPDARTAARLLDALQATQAQARQRRDIGADEAYEIGPTAGTIALRVGRLIVVVDANRPPGAAARIASAIARRV</sequence>
<dbReference type="Pfam" id="PF13360">
    <property type="entry name" value="PQQ_2"/>
    <property type="match status" value="2"/>
</dbReference>
<evidence type="ECO:0000313" key="4">
    <source>
        <dbReference type="EMBL" id="QXJ22050.1"/>
    </source>
</evidence>
<feature type="compositionally biased region" description="Low complexity" evidence="1">
    <location>
        <begin position="548"/>
        <end position="557"/>
    </location>
</feature>
<keyword evidence="2" id="KW-1133">Transmembrane helix</keyword>
<dbReference type="PANTHER" id="PTHR34512">
    <property type="entry name" value="CELL SURFACE PROTEIN"/>
    <property type="match status" value="1"/>
</dbReference>
<dbReference type="InterPro" id="IPR002372">
    <property type="entry name" value="PQQ_rpt_dom"/>
</dbReference>
<dbReference type="InterPro" id="IPR015943">
    <property type="entry name" value="WD40/YVTN_repeat-like_dom_sf"/>
</dbReference>
<evidence type="ECO:0000259" key="3">
    <source>
        <dbReference type="Pfam" id="PF13360"/>
    </source>
</evidence>
<keyword evidence="5" id="KW-1185">Reference proteome</keyword>
<dbReference type="RefSeq" id="WP_231335244.1">
    <property type="nucleotide sequence ID" value="NZ_CP059572.1"/>
</dbReference>
<evidence type="ECO:0000256" key="1">
    <source>
        <dbReference type="SAM" id="MobiDB-lite"/>
    </source>
</evidence>
<dbReference type="PANTHER" id="PTHR34512:SF30">
    <property type="entry name" value="OUTER MEMBRANE PROTEIN ASSEMBLY FACTOR BAMB"/>
    <property type="match status" value="1"/>
</dbReference>
<evidence type="ECO:0000256" key="2">
    <source>
        <dbReference type="SAM" id="Phobius"/>
    </source>
</evidence>
<dbReference type="InterPro" id="IPR011047">
    <property type="entry name" value="Quinoprotein_ADH-like_sf"/>
</dbReference>
<feature type="transmembrane region" description="Helical" evidence="2">
    <location>
        <begin position="20"/>
        <end position="43"/>
    </location>
</feature>
<gene>
    <name evidence="4" type="ORF">AGRA3207_002986</name>
</gene>
<reference evidence="4" key="1">
    <citation type="submission" date="2020-07" db="EMBL/GenBank/DDBJ databases">
        <authorList>
            <person name="Tarantini F.S."/>
            <person name="Hong K.W."/>
            <person name="Chan K.G."/>
        </authorList>
    </citation>
    <scope>NUCLEOTIDE SEQUENCE</scope>
    <source>
        <strain evidence="4">32-07</strain>
    </source>
</reference>
<keyword evidence="2" id="KW-0472">Membrane</keyword>
<feature type="domain" description="Pyrrolo-quinoline quinone repeat" evidence="3">
    <location>
        <begin position="97"/>
        <end position="219"/>
    </location>
</feature>
<organism evidence="4 5">
    <name type="scientific">Actinomadura graeca</name>
    <dbReference type="NCBI Taxonomy" id="2750812"/>
    <lineage>
        <taxon>Bacteria</taxon>
        <taxon>Bacillati</taxon>
        <taxon>Actinomycetota</taxon>
        <taxon>Actinomycetes</taxon>
        <taxon>Streptosporangiales</taxon>
        <taxon>Thermomonosporaceae</taxon>
        <taxon>Actinomadura</taxon>
    </lineage>
</organism>
<dbReference type="Proteomes" id="UP001049518">
    <property type="component" value="Chromosome"/>
</dbReference>
<proteinExistence type="predicted"/>